<keyword evidence="3" id="KW-0732">Signal</keyword>
<comment type="caution">
    <text evidence="7">The sequence shown here is derived from an EMBL/GenBank/DDBJ whole genome shotgun (WGS) entry which is preliminary data.</text>
</comment>
<dbReference type="InterPro" id="IPR013320">
    <property type="entry name" value="ConA-like_dom_sf"/>
</dbReference>
<feature type="region of interest" description="Disordered" evidence="5">
    <location>
        <begin position="963"/>
        <end position="983"/>
    </location>
</feature>
<dbReference type="InterPro" id="IPR006558">
    <property type="entry name" value="LamG-like"/>
</dbReference>
<evidence type="ECO:0000256" key="4">
    <source>
        <dbReference type="ARBA" id="ARBA00023157"/>
    </source>
</evidence>
<organism evidence="7 8">
    <name type="scientific">Amycolatopsis cihanbeyliensis</name>
    <dbReference type="NCBI Taxonomy" id="1128664"/>
    <lineage>
        <taxon>Bacteria</taxon>
        <taxon>Bacillati</taxon>
        <taxon>Actinomycetota</taxon>
        <taxon>Actinomycetes</taxon>
        <taxon>Pseudonocardiales</taxon>
        <taxon>Pseudonocardiaceae</taxon>
        <taxon>Amycolatopsis</taxon>
    </lineage>
</organism>
<protein>
    <submittedName>
        <fullName evidence="7">RHS repeat-associated protein</fullName>
    </submittedName>
</protein>
<sequence>MRGSRHACSAFFQAVIAVVVFALGLSLVVGVAAPEGARAEPGGGRVEPLPSEPGSSVRPEMPAGDHAREQPSAEPEKIADPDATARRQERGTGFVEGESRVMERHPSATIFANPDGTKTAKLYQEVVNVPGEDGRSMVPADASLEREHGGIRPKAAAVPMELPARTARSPEIQVRSGDGSGSARLEFEGLADRAPKLNGEVALYPDVQPGVDLELRTSATGVKHTFVLHRAIDAPEWTFRLHLDQGMRPEQQEDGRILVYGDEGRVEFTVPAPVMWDSAQDDRSGEWRNGPVSQRLESDERGWRVVLSADQDWVNAPERQFPVKVDPGLHTHTLYAAYDAFVSSAFPTTNYDVYWEDGRGYLNKIGYWPGAGRNQTFAYYDLSHVRNKQIINAEWHGFWVHSNLTTPTRFRLHDVPCAWNKSTITWNNRPCVGGAWRDSTGVREKWSHVDITDWVRNFSSGAWAYHGLMIDTAGDGQGSWKKMAAAEAGPDGGASVVTVDFNDWPSQPANRGCSGEDCRWHTRDFHLGVDVTDPNSDRMTVQFFLSEDPDVMNRHFASHQSEVAEGGTVADWHTPTLRWNKRYYWQARVRDPYMPDNKWSYSPVYNFASYNETPGVPALQAPQDRAVVAGKRPTLSAGTVDDAENDTVQYEFSIGTGADGRSGLVAQSGWLDAPSWQVPAGVLEDGVNYTWTVRSRDKGPDTRSLYAPARKLKVDLRLGLQDAVPGDETGPVNVNLSTGNLITTNGTPPMHTVGGDVSVDLTYNSQAVDETGLVGEYFTGDSTEGIEDDEEPVLVRTDSQVSFDWQRTSPYDPVIAKDGFRVRWQGYLRVPESGSYRFGGVHDDGLRIWIGDESAYDQWNTWVPLDDPPKFDGATAKDLEANRSYPIRIEYREGAVFAHMKLWAEKDGAAPVPVPASWLSPNAPSLPPGWSMSVGSDAAGASYTKATFTENSVVLTDASGAAHSYTKRSDGGYEPPPGEYGTLSRDEDGRLTLIDSDGTTFVFNSSGGLESITAPSDARKPAAARMEWSTLDTSAVVPRLTRVIDPASGRAITLHYSSGDLDTLDPACERDPWSAYDWPAPAGYLCAVRLPDGATSSLYYLNGRLGAFRNPGDEWTQYGFSGAHLLDQMRTSLSMDWIMADSANRNSTAPNHQFGYDGNRRAIWAKTPEPSGFAQTPSQRQRKDYTYGPDWTEVDVAGMDPDTGFVRRITKDLSGRMLTDTDATGATTHYTWWHDDQMVIKKDPADRVTHIVHDAQGNPMHESGPAPEHCFGENRIPLDPAPEGCADVPYKTTRYDEGYTGLSGTWWTNSHMSGAAETYSTSAPNTDWGSTPPAPGIDPGEFSGRMTGLLQVDEEGEYVFGTAEDDVTDGMRVYVDDNLIANRTYAPSVADSDPLAHWRLADTDGTLRDHSGNGRNGAYSGAYTQERGGAMPDDNNRAVDFTGGKAEIPDSDALDLTGPLTIELWVKPRHNLDGNGWHDLISKYGGSNSAAMPFELSLTPDLNMELRQVSGSSGWQTLESDKSVVADEWSHVAVTRDADNHVTFYLNGEKVGDGTFAEPGAANSSPLAIGRRPEGGTAQAELDEVALYDRKLPEKEIAGHVAGAGTVNDGRKPIQLSAGKHRLRVEYQRYPLTGDQARASDNLNFTWKQLGGFDWTVVPRDKLTPDYGLVTSTTERESEGVPDKRMVTTYGENLDPAFGIAERATVNPDGLAMSGTATYEAPGDGFLRRTTRTMPSGAQTSYVYYGDTETRDDPCTAESDPVLQSGLVKKSTAPSAADGTNRVEEQVYDLLGRAVADHLAGAGWACTTYDARGRIATTTYPANSADGERVVRYDYAVDGDPLTTSVSDHHGTVTTRTNLLGQTVSYTDVHGVRTEKEYDPMGRVATETVVLPDAADAQQVSTFAYDDAGRLLSTTLNDTTLATASYDQAGELASVAYANGSALSAVGRDVAGRETSRTWRLADGTEVTSEVSRTRAGTVVDESLAGVDARPEGPNYAYDSVGRMTEAYVSGHHYRYDFTSDAAASCPEGTRANAGRNTNRVKLVDTTASGTAETGYCYDAADRLLATHGALAAEFGYHAAGNTVEITEGGHSTYLGWDTAGRNLTARTTGPEAASVSYQRDAIDRITSRGVSEGDSTAMVLQCYLGDNDNAAVTLTADKRLLSRTVSLPGGVLYTLRTEAGETTTTWDHPSVRGDLVLTSDGEGVQDGPLRHYGPYGQPIGADGAVDPDAVPDNQPGEMDYGWLGEHQRPYEHAGSLSLVQMGARPYSPLLGRFLSVDPQPEGSANAYEYAGANPVNTTDLSGKCWLVCDIAEGIGNAVDEAAGWVADKANEYGDYITAGLAVGCIVVSAGVCAVAGAAVAVTTVVAEGISTRHNIDWGKAAANLASIGGGAAAARYVGGKGALSLRNRKSPFVRKTHTTRYTKVQSTRINWVATRVNLLVNQFLSGLFGWVGYAFTCAFKGSRYC</sequence>
<keyword evidence="8" id="KW-1185">Reference proteome</keyword>
<dbReference type="GO" id="GO:0005576">
    <property type="term" value="C:extracellular region"/>
    <property type="evidence" value="ECO:0007669"/>
    <property type="project" value="UniProtKB-SubCell"/>
</dbReference>
<dbReference type="SMART" id="SM00560">
    <property type="entry name" value="LamGL"/>
    <property type="match status" value="1"/>
</dbReference>
<proteinExistence type="predicted"/>
<dbReference type="Proteomes" id="UP000320876">
    <property type="component" value="Unassembled WGS sequence"/>
</dbReference>
<dbReference type="InterPro" id="IPR037524">
    <property type="entry name" value="PA14/GLEYA"/>
</dbReference>
<dbReference type="OrthoDB" id="5994822at2"/>
<dbReference type="InterPro" id="IPR022385">
    <property type="entry name" value="Rhs_assc_core"/>
</dbReference>
<dbReference type="SUPFAM" id="SSF56988">
    <property type="entry name" value="Anthrax protective antigen"/>
    <property type="match status" value="2"/>
</dbReference>
<keyword evidence="2" id="KW-0964">Secreted</keyword>
<dbReference type="InterPro" id="IPR055372">
    <property type="entry name" value="CBM96"/>
</dbReference>
<dbReference type="SUPFAM" id="SSF49899">
    <property type="entry name" value="Concanavalin A-like lectins/glucanases"/>
    <property type="match status" value="1"/>
</dbReference>
<dbReference type="NCBIfam" id="TIGR03696">
    <property type="entry name" value="Rhs_assc_core"/>
    <property type="match status" value="1"/>
</dbReference>
<dbReference type="PANTHER" id="PTHR32305">
    <property type="match status" value="1"/>
</dbReference>
<dbReference type="Pfam" id="PF24517">
    <property type="entry name" value="CBM96"/>
    <property type="match status" value="1"/>
</dbReference>
<dbReference type="EMBL" id="VFML01000001">
    <property type="protein sequence ID" value="TQJ00905.1"/>
    <property type="molecule type" value="Genomic_DNA"/>
</dbReference>
<dbReference type="Gene3D" id="2.180.10.10">
    <property type="entry name" value="RHS repeat-associated core"/>
    <property type="match status" value="1"/>
</dbReference>
<dbReference type="GO" id="GO:0005975">
    <property type="term" value="P:carbohydrate metabolic process"/>
    <property type="evidence" value="ECO:0007669"/>
    <property type="project" value="UniProtKB-ARBA"/>
</dbReference>
<dbReference type="PANTHER" id="PTHR32305:SF15">
    <property type="entry name" value="PROTEIN RHSA-RELATED"/>
    <property type="match status" value="1"/>
</dbReference>
<dbReference type="Gene3D" id="2.60.40.10">
    <property type="entry name" value="Immunoglobulins"/>
    <property type="match status" value="1"/>
</dbReference>
<evidence type="ECO:0000256" key="5">
    <source>
        <dbReference type="SAM" id="MobiDB-lite"/>
    </source>
</evidence>
<evidence type="ECO:0000256" key="2">
    <source>
        <dbReference type="ARBA" id="ARBA00022525"/>
    </source>
</evidence>
<keyword evidence="4" id="KW-1015">Disulfide bond</keyword>
<dbReference type="Gene3D" id="2.60.120.200">
    <property type="match status" value="1"/>
</dbReference>
<feature type="domain" description="PA14" evidence="6">
    <location>
        <begin position="768"/>
        <end position="918"/>
    </location>
</feature>
<dbReference type="SMART" id="SM00758">
    <property type="entry name" value="PA14"/>
    <property type="match status" value="2"/>
</dbReference>
<feature type="domain" description="PA14" evidence="6">
    <location>
        <begin position="1297"/>
        <end position="1512"/>
    </location>
</feature>
<dbReference type="InterPro" id="IPR050708">
    <property type="entry name" value="T6SS_VgrG/RHS"/>
</dbReference>
<feature type="region of interest" description="Disordered" evidence="5">
    <location>
        <begin position="36"/>
        <end position="102"/>
    </location>
</feature>
<dbReference type="PROSITE" id="PS51820">
    <property type="entry name" value="PA14"/>
    <property type="match status" value="2"/>
</dbReference>
<evidence type="ECO:0000313" key="7">
    <source>
        <dbReference type="EMBL" id="TQJ00905.1"/>
    </source>
</evidence>
<dbReference type="RefSeq" id="WP_141995780.1">
    <property type="nucleotide sequence ID" value="NZ_VFML01000001.1"/>
</dbReference>
<dbReference type="NCBIfam" id="NF033679">
    <property type="entry name" value="DNRLRE_dom"/>
    <property type="match status" value="1"/>
</dbReference>
<evidence type="ECO:0000256" key="1">
    <source>
        <dbReference type="ARBA" id="ARBA00004613"/>
    </source>
</evidence>
<evidence type="ECO:0000313" key="8">
    <source>
        <dbReference type="Proteomes" id="UP000320876"/>
    </source>
</evidence>
<accession>A0A542DCW8</accession>
<evidence type="ECO:0000259" key="6">
    <source>
        <dbReference type="PROSITE" id="PS51820"/>
    </source>
</evidence>
<dbReference type="Pfam" id="PF07691">
    <property type="entry name" value="PA14"/>
    <property type="match status" value="2"/>
</dbReference>
<gene>
    <name evidence="7" type="ORF">FB471_0556</name>
</gene>
<dbReference type="Pfam" id="PF13385">
    <property type="entry name" value="Laminin_G_3"/>
    <property type="match status" value="1"/>
</dbReference>
<comment type="subcellular location">
    <subcellularLocation>
        <location evidence="1">Secreted</location>
    </subcellularLocation>
</comment>
<name>A0A542DCW8_AMYCI</name>
<feature type="compositionally biased region" description="Basic and acidic residues" evidence="5">
    <location>
        <begin position="63"/>
        <end position="90"/>
    </location>
</feature>
<dbReference type="Gene3D" id="3.90.182.10">
    <property type="entry name" value="Toxin - Anthrax Protective Antigen,domain 1"/>
    <property type="match status" value="2"/>
</dbReference>
<reference evidence="7 8" key="1">
    <citation type="submission" date="2019-06" db="EMBL/GenBank/DDBJ databases">
        <title>Sequencing the genomes of 1000 actinobacteria strains.</title>
        <authorList>
            <person name="Klenk H.-P."/>
        </authorList>
    </citation>
    <scope>NUCLEOTIDE SEQUENCE [LARGE SCALE GENOMIC DNA]</scope>
    <source>
        <strain evidence="7 8">DSM 45679</strain>
    </source>
</reference>
<dbReference type="InterPro" id="IPR011658">
    <property type="entry name" value="PA14_dom"/>
</dbReference>
<dbReference type="InterPro" id="IPR013783">
    <property type="entry name" value="Ig-like_fold"/>
</dbReference>
<evidence type="ECO:0000256" key="3">
    <source>
        <dbReference type="ARBA" id="ARBA00022729"/>
    </source>
</evidence>